<dbReference type="InterPro" id="IPR013783">
    <property type="entry name" value="Ig-like_fold"/>
</dbReference>
<keyword evidence="2" id="KW-0472">Membrane</keyword>
<keyword evidence="3" id="KW-0732">Signal</keyword>
<dbReference type="EMBL" id="JAGIOO010000001">
    <property type="protein sequence ID" value="MBP2475733.1"/>
    <property type="molecule type" value="Genomic_DNA"/>
</dbReference>
<dbReference type="InterPro" id="IPR043504">
    <property type="entry name" value="Peptidase_S1_PA_chymotrypsin"/>
</dbReference>
<comment type="caution">
    <text evidence="4">The sequence shown here is derived from an EMBL/GenBank/DDBJ whole genome shotgun (WGS) entry which is preliminary data.</text>
</comment>
<feature type="transmembrane region" description="Helical" evidence="2">
    <location>
        <begin position="632"/>
        <end position="651"/>
    </location>
</feature>
<evidence type="ECO:0008006" key="6">
    <source>
        <dbReference type="Google" id="ProtNLM"/>
    </source>
</evidence>
<organism evidence="4 5">
    <name type="scientific">Crossiella equi</name>
    <dbReference type="NCBI Taxonomy" id="130796"/>
    <lineage>
        <taxon>Bacteria</taxon>
        <taxon>Bacillati</taxon>
        <taxon>Actinomycetota</taxon>
        <taxon>Actinomycetes</taxon>
        <taxon>Pseudonocardiales</taxon>
        <taxon>Pseudonocardiaceae</taxon>
        <taxon>Crossiella</taxon>
    </lineage>
</organism>
<reference evidence="4 5" key="1">
    <citation type="submission" date="2021-03" db="EMBL/GenBank/DDBJ databases">
        <title>Sequencing the genomes of 1000 actinobacteria strains.</title>
        <authorList>
            <person name="Klenk H.-P."/>
        </authorList>
    </citation>
    <scope>NUCLEOTIDE SEQUENCE [LARGE SCALE GENOMIC DNA]</scope>
    <source>
        <strain evidence="4 5">DSM 44580</strain>
    </source>
</reference>
<feature type="signal peptide" evidence="3">
    <location>
        <begin position="1"/>
        <end position="23"/>
    </location>
</feature>
<keyword evidence="5" id="KW-1185">Reference proteome</keyword>
<dbReference type="Proteomes" id="UP001519363">
    <property type="component" value="Unassembled WGS sequence"/>
</dbReference>
<accession>A0ABS5AGL8</accession>
<evidence type="ECO:0000313" key="4">
    <source>
        <dbReference type="EMBL" id="MBP2475733.1"/>
    </source>
</evidence>
<dbReference type="InterPro" id="IPR035070">
    <property type="entry name" value="Streptogrisin_prodomain"/>
</dbReference>
<name>A0ABS5AGL8_9PSEU</name>
<dbReference type="Gene3D" id="3.30.300.50">
    <property type="match status" value="1"/>
</dbReference>
<keyword evidence="2" id="KW-1133">Transmembrane helix</keyword>
<evidence type="ECO:0000313" key="5">
    <source>
        <dbReference type="Proteomes" id="UP001519363"/>
    </source>
</evidence>
<proteinExistence type="predicted"/>
<dbReference type="RefSeq" id="WP_086781326.1">
    <property type="nucleotide sequence ID" value="NZ_JAGIOO010000001.1"/>
</dbReference>
<protein>
    <recommendedName>
        <fullName evidence="6">Bacterial Ig domain-containing protein</fullName>
    </recommendedName>
</protein>
<evidence type="ECO:0000256" key="2">
    <source>
        <dbReference type="SAM" id="Phobius"/>
    </source>
</evidence>
<gene>
    <name evidence="4" type="ORF">JOF53_004605</name>
</gene>
<evidence type="ECO:0000256" key="1">
    <source>
        <dbReference type="SAM" id="MobiDB-lite"/>
    </source>
</evidence>
<feature type="chain" id="PRO_5046976527" description="Bacterial Ig domain-containing protein" evidence="3">
    <location>
        <begin position="24"/>
        <end position="661"/>
    </location>
</feature>
<sequence length="661" mass="67857">MRRALGLAGAACLLVLGTLPAYASRQPGDQGALAAQAEVLPAQLKDAVRRDLGIEPVAYLGNGRAAQQAAALADRLRGELGGSFGGAWFEAPSGKLRVAVTDQAAADKAKAHGALTEIRPGTADQTAKAVVAMIKWVAELPVADRALVYGITPDARSGWLRLVLADSPAGQALAARLPKVEVPLRVERTDHAPAPPAARAQGCGFGLNAIDRAGTAVSLSPAHCASLADTDKFVLTSLDNNGPGDDLASARVTDPRARPEPKVAGPGGAQRVERVGSALPGTQVCSAARGGYSCGTVFARHAVWRFGESGAMALRGFEVHGLCVNGGGALLAGGAALGWTSAAYLDGAGGRCRQVPGPNGPTQVSLAESLETDVLPAFDGVRLLSAEGDADTDGVRDVDELAADRTQVRDTNNDGVAAYLDPDEPKTRAPSLVSPANGAKETDTTPVLHGTARPGAKVVLKLDGNPQPEITADAQGNWRLELADKLCLGGHEVTLKQNVAGQDSAESVVAFTVIPPTPTITTPSGSDRSRLARPEIAGTGRPKALVTVFVDGVPVASTAVGQDGQWRLRPDRDLSPGQRTITARQTVTRVDSAEAVVRYDVGGAPVVAGERDTGTGDANSAAAELKSGGHPVGVAIGLGTGLLVLLAVWLVRRFRGRLGND</sequence>
<evidence type="ECO:0000256" key="3">
    <source>
        <dbReference type="SAM" id="SignalP"/>
    </source>
</evidence>
<dbReference type="Gene3D" id="2.60.40.10">
    <property type="entry name" value="Immunoglobulins"/>
    <property type="match status" value="2"/>
</dbReference>
<feature type="region of interest" description="Disordered" evidence="1">
    <location>
        <begin position="415"/>
        <end position="446"/>
    </location>
</feature>
<keyword evidence="2" id="KW-0812">Transmembrane</keyword>
<feature type="region of interest" description="Disordered" evidence="1">
    <location>
        <begin position="244"/>
        <end position="269"/>
    </location>
</feature>
<dbReference type="Gene3D" id="2.40.10.10">
    <property type="entry name" value="Trypsin-like serine proteases"/>
    <property type="match status" value="2"/>
</dbReference>